<keyword evidence="2" id="KW-1185">Reference proteome</keyword>
<dbReference type="SUPFAM" id="SSF50939">
    <property type="entry name" value="Sialidases"/>
    <property type="match status" value="3"/>
</dbReference>
<dbReference type="Pfam" id="PF13585">
    <property type="entry name" value="CHU_C"/>
    <property type="match status" value="1"/>
</dbReference>
<dbReference type="Proteomes" id="UP001158050">
    <property type="component" value="Unassembled WGS sequence"/>
</dbReference>
<name>A0ABY1R771_9FLAO</name>
<proteinExistence type="predicted"/>
<gene>
    <name evidence="1" type="ORF">SAMN05421679_10660</name>
</gene>
<accession>A0ABY1R771</accession>
<dbReference type="InterPro" id="IPR036278">
    <property type="entry name" value="Sialidase_sf"/>
</dbReference>
<reference evidence="1 2" key="1">
    <citation type="submission" date="2017-05" db="EMBL/GenBank/DDBJ databases">
        <authorList>
            <person name="Varghese N."/>
            <person name="Submissions S."/>
        </authorList>
    </citation>
    <scope>NUCLEOTIDE SEQUENCE [LARGE SCALE GENOMIC DNA]</scope>
    <source>
        <strain evidence="1 2">DSM 18015</strain>
    </source>
</reference>
<evidence type="ECO:0000313" key="2">
    <source>
        <dbReference type="Proteomes" id="UP001158050"/>
    </source>
</evidence>
<organism evidence="1 2">
    <name type="scientific">Epilithonimonas pallida</name>
    <dbReference type="NCBI Taxonomy" id="373671"/>
    <lineage>
        <taxon>Bacteria</taxon>
        <taxon>Pseudomonadati</taxon>
        <taxon>Bacteroidota</taxon>
        <taxon>Flavobacteriia</taxon>
        <taxon>Flavobacteriales</taxon>
        <taxon>Weeksellaceae</taxon>
        <taxon>Chryseobacterium group</taxon>
        <taxon>Epilithonimonas</taxon>
    </lineage>
</organism>
<sequence length="2241" mass="241733">MRKLYFLLLLTIYSQLFSQIKSDTINYLSNGIVEDSHGKIITNHVLREKFLKERAMKVLSEKKKMLKATPTLVELCSNGGFEQFESVGGKSYLKNFLFSIGDPPGPTQCRSISNKADSYINQYDPTDGDLMATTVPANLIDSYMGDIKAFDQYALKINYPNSSTYGSIVQGKRFKTNNENFVKFNYKAILQSVYDNSHTDNQAFFKARILNKSNVVVSEFCLVGDEKNCIFTKVPDGSYGYVTLYTANWQSGLLDISSIPNNEEFTVEFMASRCGLGGHFGYAYVDDICLLHSNESFVGSIDLSPLNAVCPTLPINVSGVFTVPNSGGVTASVKNITLKLFNESGATVYTTQSATIDNVNKKFNFVLNNSDFPNTNQANYNVGVYVDYDIQGSSCGGNNFFTNASDTDANEGWDISFLNCSSSCNIPVNTAKLSKCDTDGNGVEDFNLTDFDSKVVTSTAGLSFTYFKNYNDALSNSNSISNFTKYPSGTGNVYVRISRDAGCYKIVSVSLEVRNPTANITGILNVCSGSTNLTASTGSSYLWSPGGETTQTISVSNTGVYSVTVTDSYSCSSTASVSIEPSLTAVTPTLQVTQPSCFVSSGTIKVISPASEYSFDNGVTWTTNAIKSNLYPGKYFVKVKTVKGCISYSQEVDIVQSLLPYPNCNSTQPRFCGDTGSITVTNSAAYYSFDNGVTWVNNPVADKLQPGKYTVRTKDAAGCISNPQVVAIESQTLGDPEYTLVSPACSVAGSITINTPADFYTFDGGTTWVTSNVLSNVNSGNFSVGVKNYLGCISYFKTIYVYKFENQSPQYEVIQPECGTNGAIYIKTEAAQYSFDNGATWTTSNLAELPAGNYTIKIKNSANCISQATTVTLNPPYLPNPIYTVEQPGCGVNGKITINSVYDFYSFDNGVTWVTTNSKVLPAGSYQIMVKNNIGCKSYAQYVYLYEQKLPQPSFKVVQPTCTTKGTITINTVADFYSINGGSTWSTNPVFSNLTGSSFTIVIKNNLNCISESAYTYFNQPYLESPTYTAVNPSCGNTIGSIKFTSAADQYSINGGSSWSTNPDFNNLNKGYYSLVVKKAGCISNSISFYMDDNSLAAPSVTVVQPTCGSKGSITVNAVADSYSIDGYTWVTTPVFNNLNPGYYSVYIKNNSGCKSSGVSVNLQNFYLDDPDYTYTLPSCGVGGTITITTPAASYSINGGSTWNTSPVFTNLQPGSYSIAIKNSQNCTSNLSGRYLNFNRFYLPKPDVEVTQPVCGQNGSIKIITSASQYSFDGGNTWTTNPVLNNLTSGYYYIMIKNAQNCTSDPYGFSVSINAYYLPRPMVNVVQPTCSNNGSITVVSNAASYSFDNGVTWTTSSSLLNPAPGYYSIKIKNSIGCVSTAANVNVQKYYLNAPQVTTIQPTCSSPSGTIIVNTIADLYSFDNGTTWVTNPIKNSVPSGYYNILIKNSFGCISQAAYVYINSSPNVPAAPAVTVVQPTACDSTDGSIKINTTGVSYSFNDGASWTTNPMKTNLGSGTYIIKIKTNSYSCESKTTVVNLDSGVAIAAPDVSVTQPTCSVSTGTITVTSPASTYSFDNGLTFTYSNSKSDLLPGTYNVKVKNTTGCISNVATVVISKPAPLPAPAYAVKQPDCNNAFGEIKVTSPASEYSFDNGLTFGAADTKTNLTPGTYNIVIKDAAGCISFAAMVTVNTRPLTPELPQVSITQPVGCTANTGNIAVISPAAYYSFDDGLTWITSSNATLPPGTYLVRQKLSNSGCPSPALSVTIDMPPNAPVLPTYSINQPASCVNPFGDINITTPAFAYSFDNGLTYTSSAYSGQLSPGNYYLKTKNSAGCESGSVLVVIKKPIDTPVKPVVQVQQLDCHHSSGEILVNAGIAVQYSIDNGLTWVGNNSFANLVPGSYSVRYKNPNGCISDPEIVIINTYTNSTPKPIADAQQYFCIQNKPTIADIIITGTGVKWYNSAFGTSQLAASTLLVDGQTYYASQVVATCTSDRIPVTVSIQSTLPPTGDSPQLFCISQNAKLSDVKVNGSNIKWYADKLSIIPLPSNTSLQDGFTYYATQTVNDCESVLRLPILVNITSGVIPNMPGPEIQNIQIENNTATVIIKGASNYEYSLDNTNNWQNSNVFKNLDNGNHKVYVREVSNICAVSLKEFTIFKINNILTPNGDGINDNWEIEGLENYPGTKVRVMDKNGRVVLDTVVSGKFFWNGTFSGRLLPTDNYWYHIVLTDGRLLTGYLVIKNRN</sequence>
<dbReference type="NCBIfam" id="TIGR04131">
    <property type="entry name" value="Bac_Flav_CTERM"/>
    <property type="match status" value="1"/>
</dbReference>
<dbReference type="EMBL" id="FXUO01000006">
    <property type="protein sequence ID" value="SMP94656.1"/>
    <property type="molecule type" value="Genomic_DNA"/>
</dbReference>
<dbReference type="InterPro" id="IPR026341">
    <property type="entry name" value="T9SS_type_B"/>
</dbReference>
<comment type="caution">
    <text evidence="1">The sequence shown here is derived from an EMBL/GenBank/DDBJ whole genome shotgun (WGS) entry which is preliminary data.</text>
</comment>
<protein>
    <submittedName>
        <fullName evidence="1">Gliding motility-associated C-terminal domain-containing protein</fullName>
    </submittedName>
</protein>
<evidence type="ECO:0000313" key="1">
    <source>
        <dbReference type="EMBL" id="SMP94656.1"/>
    </source>
</evidence>